<dbReference type="GO" id="GO:0006897">
    <property type="term" value="P:endocytosis"/>
    <property type="evidence" value="ECO:0007669"/>
    <property type="project" value="TreeGrafter"/>
</dbReference>
<comment type="caution">
    <text evidence="2">The sequence shown here is derived from an EMBL/GenBank/DDBJ whole genome shotgun (WGS) entry which is preliminary data.</text>
</comment>
<dbReference type="GO" id="GO:0005794">
    <property type="term" value="C:Golgi apparatus"/>
    <property type="evidence" value="ECO:0007669"/>
    <property type="project" value="TreeGrafter"/>
</dbReference>
<protein>
    <submittedName>
        <fullName evidence="2">Uncharacterized protein</fullName>
    </submittedName>
</protein>
<dbReference type="GO" id="GO:0005829">
    <property type="term" value="C:cytosol"/>
    <property type="evidence" value="ECO:0007669"/>
    <property type="project" value="GOC"/>
</dbReference>
<evidence type="ECO:0000313" key="3">
    <source>
        <dbReference type="EMBL" id="KAA1125710.1"/>
    </source>
</evidence>
<gene>
    <name evidence="2" type="ORF">PGT21_023862</name>
    <name evidence="3" type="ORF">PGTUg99_003782</name>
</gene>
<evidence type="ECO:0000313" key="5">
    <source>
        <dbReference type="Proteomes" id="UP000325313"/>
    </source>
</evidence>
<reference evidence="4 5" key="1">
    <citation type="submission" date="2019-05" db="EMBL/GenBank/DDBJ databases">
        <title>Emergence of the Ug99 lineage of the wheat stem rust pathogen through somatic hybridization.</title>
        <authorList>
            <person name="Li F."/>
            <person name="Upadhyaya N.M."/>
            <person name="Sperschneider J."/>
            <person name="Matny O."/>
            <person name="Nguyen-Phuc H."/>
            <person name="Mago R."/>
            <person name="Raley C."/>
            <person name="Miller M.E."/>
            <person name="Silverstein K.A.T."/>
            <person name="Henningsen E."/>
            <person name="Hirsch C.D."/>
            <person name="Visser B."/>
            <person name="Pretorius Z.A."/>
            <person name="Steffenson B.J."/>
            <person name="Schwessinger B."/>
            <person name="Dodds P.N."/>
            <person name="Figueroa M."/>
        </authorList>
    </citation>
    <scope>NUCLEOTIDE SEQUENCE [LARGE SCALE GENOMIC DNA]</scope>
    <source>
        <strain evidence="2">21-0</strain>
        <strain evidence="3 5">Ug99</strain>
    </source>
</reference>
<feature type="region of interest" description="Disordered" evidence="1">
    <location>
        <begin position="75"/>
        <end position="120"/>
    </location>
</feature>
<organism evidence="2 4">
    <name type="scientific">Puccinia graminis f. sp. tritici</name>
    <dbReference type="NCBI Taxonomy" id="56615"/>
    <lineage>
        <taxon>Eukaryota</taxon>
        <taxon>Fungi</taxon>
        <taxon>Dikarya</taxon>
        <taxon>Basidiomycota</taxon>
        <taxon>Pucciniomycotina</taxon>
        <taxon>Pucciniomycetes</taxon>
        <taxon>Pucciniales</taxon>
        <taxon>Pucciniaceae</taxon>
        <taxon>Puccinia</taxon>
    </lineage>
</organism>
<evidence type="ECO:0000313" key="2">
    <source>
        <dbReference type="EMBL" id="KAA1070784.1"/>
    </source>
</evidence>
<evidence type="ECO:0000313" key="4">
    <source>
        <dbReference type="Proteomes" id="UP000324748"/>
    </source>
</evidence>
<dbReference type="OrthoDB" id="192608at2759"/>
<evidence type="ECO:0000256" key="1">
    <source>
        <dbReference type="SAM" id="MobiDB-lite"/>
    </source>
</evidence>
<dbReference type="AlphaFoldDB" id="A0A5B0M4P5"/>
<dbReference type="GO" id="GO:0008104">
    <property type="term" value="P:intracellular protein localization"/>
    <property type="evidence" value="ECO:0007669"/>
    <property type="project" value="TreeGrafter"/>
</dbReference>
<proteinExistence type="predicted"/>
<dbReference type="Proteomes" id="UP000325313">
    <property type="component" value="Unassembled WGS sequence"/>
</dbReference>
<dbReference type="EMBL" id="VDEP01000175">
    <property type="protein sequence ID" value="KAA1125710.1"/>
    <property type="molecule type" value="Genomic_DNA"/>
</dbReference>
<dbReference type="Proteomes" id="UP000324748">
    <property type="component" value="Unassembled WGS sequence"/>
</dbReference>
<keyword evidence="4" id="KW-1185">Reference proteome</keyword>
<dbReference type="GO" id="GO:0030139">
    <property type="term" value="C:endocytic vesicle"/>
    <property type="evidence" value="ECO:0007669"/>
    <property type="project" value="TreeGrafter"/>
</dbReference>
<dbReference type="InterPro" id="IPR040108">
    <property type="entry name" value="Laa1/Sip1/HEATR5"/>
</dbReference>
<dbReference type="EMBL" id="VSWC01000171">
    <property type="protein sequence ID" value="KAA1070784.1"/>
    <property type="molecule type" value="Genomic_DNA"/>
</dbReference>
<dbReference type="PANTHER" id="PTHR21663:SF0">
    <property type="entry name" value="HEAT REPEAT-CONTAINING PROTEIN 5B"/>
    <property type="match status" value="1"/>
</dbReference>
<feature type="compositionally biased region" description="Low complexity" evidence="1">
    <location>
        <begin position="108"/>
        <end position="120"/>
    </location>
</feature>
<accession>A0A5B0M4P5</accession>
<dbReference type="GO" id="GO:0042147">
    <property type="term" value="P:retrograde transport, endosome to Golgi"/>
    <property type="evidence" value="ECO:0007669"/>
    <property type="project" value="TreeGrafter"/>
</dbReference>
<dbReference type="PANTHER" id="PTHR21663">
    <property type="entry name" value="HYPOTHETICAL HEAT DOMAIN-CONTAINING"/>
    <property type="match status" value="1"/>
</dbReference>
<dbReference type="GO" id="GO:0016020">
    <property type="term" value="C:membrane"/>
    <property type="evidence" value="ECO:0007669"/>
    <property type="project" value="TreeGrafter"/>
</dbReference>
<sequence length="231" mass="25175">MTDKTFSIVRGSADCLLTLSDRSLNLISSLSDIEACLEICFKSLEGVDFDTRRSLSKLIASLLASTQVFGSAVTSSNIPTANNKAKKNKEGQEQDEEDPPRRVEGFPSSRRGTCTSSTGRASFQPARYMYLAEWKGNPPPGEVHASPAGRKPFQPARMCLAGWKNLAGWKETLPAGHWLRVSLGIPGYPPGLGGETAIRSRIRIPWRVSAGTSGYPPADNGYPQRIIRDHL</sequence>
<name>A0A5B0M4P5_PUCGR</name>